<evidence type="ECO:0000256" key="4">
    <source>
        <dbReference type="RuleBase" id="RU004335"/>
    </source>
</evidence>
<keyword evidence="6" id="KW-0732">Signal</keyword>
<dbReference type="PROSITE" id="PS00587">
    <property type="entry name" value="GLYCOSYL_HYDROL_F17"/>
    <property type="match status" value="1"/>
</dbReference>
<evidence type="ECO:0000256" key="2">
    <source>
        <dbReference type="ARBA" id="ARBA00022801"/>
    </source>
</evidence>
<proteinExistence type="inferred from homology"/>
<name>A0A6I9R958_ELAGV</name>
<dbReference type="KEGG" id="egu:105045349"/>
<dbReference type="FunFam" id="3.20.20.80:FF:000010">
    <property type="entry name" value="glucan endo-1,3-beta-glucosidase, basic"/>
    <property type="match status" value="1"/>
</dbReference>
<gene>
    <name evidence="8" type="primary">LOC105045349</name>
</gene>
<dbReference type="Proteomes" id="UP000504607">
    <property type="component" value="Chromosome 5"/>
</dbReference>
<dbReference type="GO" id="GO:0005975">
    <property type="term" value="P:carbohydrate metabolic process"/>
    <property type="evidence" value="ECO:0007669"/>
    <property type="project" value="InterPro"/>
</dbReference>
<dbReference type="AlphaFoldDB" id="A0A6I9R958"/>
<dbReference type="SUPFAM" id="SSF51445">
    <property type="entry name" value="(Trans)glycosidases"/>
    <property type="match status" value="1"/>
</dbReference>
<evidence type="ECO:0000256" key="5">
    <source>
        <dbReference type="RuleBase" id="RU004336"/>
    </source>
</evidence>
<evidence type="ECO:0000256" key="1">
    <source>
        <dbReference type="ARBA" id="ARBA00008773"/>
    </source>
</evidence>
<protein>
    <submittedName>
        <fullName evidence="8">Glucan endo-1,3-beta-glucosidase</fullName>
    </submittedName>
</protein>
<comment type="similarity">
    <text evidence="1 4">Belongs to the glycosyl hydrolase 17 family.</text>
</comment>
<evidence type="ECO:0000313" key="7">
    <source>
        <dbReference type="Proteomes" id="UP000504607"/>
    </source>
</evidence>
<dbReference type="OrthoDB" id="941679at2759"/>
<dbReference type="GO" id="GO:0042973">
    <property type="term" value="F:glucan endo-1,3-beta-D-glucosidase activity"/>
    <property type="evidence" value="ECO:0007669"/>
    <property type="project" value="UniProtKB-ARBA"/>
</dbReference>
<evidence type="ECO:0000256" key="6">
    <source>
        <dbReference type="SAM" id="SignalP"/>
    </source>
</evidence>
<dbReference type="InterPro" id="IPR044965">
    <property type="entry name" value="Glyco_hydro_17_plant"/>
</dbReference>
<dbReference type="RefSeq" id="XP_010921895.1">
    <property type="nucleotide sequence ID" value="XM_010923593.2"/>
</dbReference>
<reference evidence="8" key="1">
    <citation type="submission" date="2025-08" db="UniProtKB">
        <authorList>
            <consortium name="RefSeq"/>
        </authorList>
    </citation>
    <scope>IDENTIFICATION</scope>
</reference>
<accession>A0A6I9R958</accession>
<dbReference type="GeneID" id="105045349"/>
<dbReference type="Gene3D" id="3.20.20.80">
    <property type="entry name" value="Glycosidases"/>
    <property type="match status" value="1"/>
</dbReference>
<organism evidence="7 8">
    <name type="scientific">Elaeis guineensis var. tenera</name>
    <name type="common">Oil palm</name>
    <dbReference type="NCBI Taxonomy" id="51953"/>
    <lineage>
        <taxon>Eukaryota</taxon>
        <taxon>Viridiplantae</taxon>
        <taxon>Streptophyta</taxon>
        <taxon>Embryophyta</taxon>
        <taxon>Tracheophyta</taxon>
        <taxon>Spermatophyta</taxon>
        <taxon>Magnoliopsida</taxon>
        <taxon>Liliopsida</taxon>
        <taxon>Arecaceae</taxon>
        <taxon>Arecoideae</taxon>
        <taxon>Cocoseae</taxon>
        <taxon>Elaeidinae</taxon>
        <taxon>Elaeis</taxon>
    </lineage>
</organism>
<evidence type="ECO:0000256" key="3">
    <source>
        <dbReference type="ARBA" id="ARBA00023295"/>
    </source>
</evidence>
<feature type="chain" id="PRO_5026755375" evidence="6">
    <location>
        <begin position="22"/>
        <end position="340"/>
    </location>
</feature>
<dbReference type="InterPro" id="IPR017853">
    <property type="entry name" value="GH"/>
</dbReference>
<dbReference type="InterPro" id="IPR000490">
    <property type="entry name" value="Glyco_hydro_17"/>
</dbReference>
<sequence>MACQSIVSMACIALLLGALMAFPTSVQPIGVCYGTLANNLPPSSEVVELYKSNNIELMRLYYPIPDALQALRGSNIKLLLDVPNEDLQLLASDPSAASYWVQTNVTAYWPDVSFRYIAVGNEVMRGDKAQYVLPAMQNIYSALSSGGLQDQIKVSTSVSQEVLGLTFPPSHGDFSPVAKQNLEPVVQFLLKNGAPLLVNVYPYFVYIYNKQDITNISYALFTSSWTVVKDGQYSYQNLFDAYMDALYSALEQIGGSAVEIVVSESGWPSAGGDSATIGNAQTYNQNLINHVSKGTPKRPGKAIEAYIFAMFNENQKPAGVEQHWGLFYPNEQPVYPIQFH</sequence>
<keyword evidence="7" id="KW-1185">Reference proteome</keyword>
<dbReference type="InParanoid" id="A0A6I9R958"/>
<keyword evidence="3 5" id="KW-0326">Glycosidase</keyword>
<dbReference type="FunCoup" id="A0A6I9R958">
    <property type="interactions" value="31"/>
</dbReference>
<evidence type="ECO:0000313" key="8">
    <source>
        <dbReference type="RefSeq" id="XP_010921895.1"/>
    </source>
</evidence>
<dbReference type="PANTHER" id="PTHR32227">
    <property type="entry name" value="GLUCAN ENDO-1,3-BETA-GLUCOSIDASE BG1-RELATED-RELATED"/>
    <property type="match status" value="1"/>
</dbReference>
<feature type="signal peptide" evidence="6">
    <location>
        <begin position="1"/>
        <end position="21"/>
    </location>
</feature>
<keyword evidence="2 5" id="KW-0378">Hydrolase</keyword>
<dbReference type="Pfam" id="PF00332">
    <property type="entry name" value="Glyco_hydro_17"/>
    <property type="match status" value="1"/>
</dbReference>